<protein>
    <submittedName>
        <fullName evidence="1">Uncharacterized protein</fullName>
    </submittedName>
</protein>
<dbReference type="RefSeq" id="WP_244841212.1">
    <property type="nucleotide sequence ID" value="NZ_CP107006.1"/>
</dbReference>
<name>A0ABY6J1Q6_9BACT</name>
<evidence type="ECO:0000313" key="2">
    <source>
        <dbReference type="Proteomes" id="UP001162741"/>
    </source>
</evidence>
<dbReference type="EMBL" id="CP107006">
    <property type="protein sequence ID" value="UYQ93331.1"/>
    <property type="molecule type" value="Genomic_DNA"/>
</dbReference>
<accession>A0ABY6J1Q6</accession>
<organism evidence="1 2">
    <name type="scientific">Chitinophaga horti</name>
    <dbReference type="NCBI Taxonomy" id="2920382"/>
    <lineage>
        <taxon>Bacteria</taxon>
        <taxon>Pseudomonadati</taxon>
        <taxon>Bacteroidota</taxon>
        <taxon>Chitinophagia</taxon>
        <taxon>Chitinophagales</taxon>
        <taxon>Chitinophagaceae</taxon>
        <taxon>Chitinophaga</taxon>
    </lineage>
</organism>
<sequence>MDHLHELEQAAYDLLAKIWDRLVEKYDGEAQVPAADKNAVTTAYKELQKASAAGPDQLQIFIDGLNKRFRDDEPGAPRLSSKEKKLRTLARIKDQLNNIIKPKEDE</sequence>
<reference evidence="1" key="1">
    <citation type="submission" date="2022-10" db="EMBL/GenBank/DDBJ databases">
        <title>Chitinophaga sp. nov., isolated from soil.</title>
        <authorList>
            <person name="Jeon C.O."/>
        </authorList>
    </citation>
    <scope>NUCLEOTIDE SEQUENCE</scope>
    <source>
        <strain evidence="1">R8</strain>
    </source>
</reference>
<keyword evidence="2" id="KW-1185">Reference proteome</keyword>
<dbReference type="Proteomes" id="UP001162741">
    <property type="component" value="Chromosome"/>
</dbReference>
<evidence type="ECO:0000313" key="1">
    <source>
        <dbReference type="EMBL" id="UYQ93331.1"/>
    </source>
</evidence>
<proteinExistence type="predicted"/>
<gene>
    <name evidence="1" type="ORF">MKQ68_24930</name>
</gene>